<accession>A0A7Y9B129</accession>
<keyword evidence="1" id="KW-1133">Transmembrane helix</keyword>
<protein>
    <submittedName>
        <fullName evidence="2">Uncharacterized protein</fullName>
    </submittedName>
</protein>
<comment type="caution">
    <text evidence="2">The sequence shown here is derived from an EMBL/GenBank/DDBJ whole genome shotgun (WGS) entry which is preliminary data.</text>
</comment>
<evidence type="ECO:0000256" key="1">
    <source>
        <dbReference type="SAM" id="Phobius"/>
    </source>
</evidence>
<evidence type="ECO:0000313" key="2">
    <source>
        <dbReference type="EMBL" id="NWO23046.1"/>
    </source>
</evidence>
<reference evidence="2 3" key="1">
    <citation type="submission" date="2020-06" db="EMBL/GenBank/DDBJ databases">
        <title>Mogibacterium timidum strain W9173 genomic sequence.</title>
        <authorList>
            <person name="Wade W.G."/>
            <person name="Johnston C.D."/>
            <person name="Chen T."/>
            <person name="Dewhirst F.E."/>
        </authorList>
    </citation>
    <scope>NUCLEOTIDE SEQUENCE [LARGE SCALE GENOMIC DNA]</scope>
    <source>
        <strain evidence="2 3">W9173</strain>
    </source>
</reference>
<dbReference type="Proteomes" id="UP000526307">
    <property type="component" value="Unassembled WGS sequence"/>
</dbReference>
<dbReference type="RefSeq" id="WP_178978276.1">
    <property type="nucleotide sequence ID" value="NZ_JABXYR010000001.1"/>
</dbReference>
<keyword evidence="1" id="KW-0812">Transmembrane</keyword>
<dbReference type="EMBL" id="JABXYR010000001">
    <property type="protein sequence ID" value="NWO23046.1"/>
    <property type="molecule type" value="Genomic_DNA"/>
</dbReference>
<dbReference type="AlphaFoldDB" id="A0A7Y9B129"/>
<proteinExistence type="predicted"/>
<evidence type="ECO:0000313" key="3">
    <source>
        <dbReference type="Proteomes" id="UP000526307"/>
    </source>
</evidence>
<sequence length="85" mass="9673">MNDDFTKRLAMIKTLLFFRPIVRFICKPLLILFGIGVAAWIFNIAKFRAGEIIPILIVFVALASTLLGYDTLIFKLAKDDIDVRL</sequence>
<feature type="transmembrane region" description="Helical" evidence="1">
    <location>
        <begin position="21"/>
        <end position="41"/>
    </location>
</feature>
<organism evidence="2 3">
    <name type="scientific">Mogibacterium timidum</name>
    <dbReference type="NCBI Taxonomy" id="35519"/>
    <lineage>
        <taxon>Bacteria</taxon>
        <taxon>Bacillati</taxon>
        <taxon>Bacillota</taxon>
        <taxon>Clostridia</taxon>
        <taxon>Peptostreptococcales</taxon>
        <taxon>Anaerovoracaceae</taxon>
        <taxon>Mogibacterium</taxon>
    </lineage>
</organism>
<keyword evidence="3" id="KW-1185">Reference proteome</keyword>
<feature type="transmembrane region" description="Helical" evidence="1">
    <location>
        <begin position="53"/>
        <end position="74"/>
    </location>
</feature>
<keyword evidence="1" id="KW-0472">Membrane</keyword>
<gene>
    <name evidence="2" type="ORF">HW270_02985</name>
</gene>
<name>A0A7Y9B129_9FIRM</name>